<comment type="caution">
    <text evidence="1">The sequence shown here is derived from an EMBL/GenBank/DDBJ whole genome shotgun (WGS) entry which is preliminary data.</text>
</comment>
<dbReference type="EMBL" id="LWCA01000616">
    <property type="protein sequence ID" value="OAF67613.1"/>
    <property type="molecule type" value="Genomic_DNA"/>
</dbReference>
<protein>
    <submittedName>
        <fullName evidence="1">Uncharacterized protein</fullName>
    </submittedName>
</protein>
<organism evidence="1 2">
    <name type="scientific">Intoshia linei</name>
    <dbReference type="NCBI Taxonomy" id="1819745"/>
    <lineage>
        <taxon>Eukaryota</taxon>
        <taxon>Metazoa</taxon>
        <taxon>Spiralia</taxon>
        <taxon>Lophotrochozoa</taxon>
        <taxon>Mesozoa</taxon>
        <taxon>Orthonectida</taxon>
        <taxon>Rhopaluridae</taxon>
        <taxon>Intoshia</taxon>
    </lineage>
</organism>
<name>A0A177B1W1_9BILA</name>
<dbReference type="AlphaFoldDB" id="A0A177B1W1"/>
<gene>
    <name evidence="1" type="ORF">A3Q56_04667</name>
</gene>
<dbReference type="Proteomes" id="UP000078046">
    <property type="component" value="Unassembled WGS sequence"/>
</dbReference>
<keyword evidence="2" id="KW-1185">Reference proteome</keyword>
<reference evidence="1 2" key="1">
    <citation type="submission" date="2016-04" db="EMBL/GenBank/DDBJ databases">
        <title>The genome of Intoshia linei affirms orthonectids as highly simplified spiralians.</title>
        <authorList>
            <person name="Mikhailov K.V."/>
            <person name="Slusarev G.S."/>
            <person name="Nikitin M.A."/>
            <person name="Logacheva M.D."/>
            <person name="Penin A."/>
            <person name="Aleoshin V."/>
            <person name="Panchin Y.V."/>
        </authorList>
    </citation>
    <scope>NUCLEOTIDE SEQUENCE [LARGE SCALE GENOMIC DNA]</scope>
    <source>
        <strain evidence="1">Intl2013</strain>
        <tissue evidence="1">Whole animal</tissue>
    </source>
</reference>
<evidence type="ECO:0000313" key="1">
    <source>
        <dbReference type="EMBL" id="OAF67613.1"/>
    </source>
</evidence>
<sequence length="111" mass="13050">MDLKQDFFVNFYINYQFHNRLPTNEHVINRILAMKHDKIIKPYRVISREIEKIVIASGLKSFRIDRMECQAGTLEEDLKFLEVQEQNGTGFISNIPIEDNIHLTNSSNPKK</sequence>
<accession>A0A177B1W1</accession>
<evidence type="ECO:0000313" key="2">
    <source>
        <dbReference type="Proteomes" id="UP000078046"/>
    </source>
</evidence>
<proteinExistence type="predicted"/>